<reference evidence="2" key="1">
    <citation type="journal article" date="2019" name="Int. J. Syst. Evol. Microbiol.">
        <title>The Global Catalogue of Microorganisms (GCM) 10K type strain sequencing project: providing services to taxonomists for standard genome sequencing and annotation.</title>
        <authorList>
            <consortium name="The Broad Institute Genomics Platform"/>
            <consortium name="The Broad Institute Genome Sequencing Center for Infectious Disease"/>
            <person name="Wu L."/>
            <person name="Ma J."/>
        </authorList>
    </citation>
    <scope>NUCLEOTIDE SEQUENCE [LARGE SCALE GENOMIC DNA]</scope>
    <source>
        <strain evidence="2">CGMCC 1.19062</strain>
    </source>
</reference>
<sequence>MVRSTTNFNRWVAHEPSTWSLQIFNRYDSELGIMGTAHQGALEYTYRMLGANGAKWSDNARSAMGVSNQFFNYFKDLKHWSDTYHQFDNWINLSTVLTVASNLETYLAAVVVLAIESDPGVVVGAPKAVDGGTLLKNRSSRIDYQTYVMACTRGDWNSRLAALQRLFSPLPPVIFSRLSDLEAMRQIRNRFGHAFGRDIDAAREHGLREVIPIERVSHERAIRLKATAGRVARELDRHLLANHIGDFEPVRFYARHQWPKEKSVAVGQRAADLKKAVGGTGAVPRGKTYCAGLISYWDTL</sequence>
<dbReference type="Proteomes" id="UP001597295">
    <property type="component" value="Unassembled WGS sequence"/>
</dbReference>
<keyword evidence="2" id="KW-1185">Reference proteome</keyword>
<dbReference type="RefSeq" id="WP_379875692.1">
    <property type="nucleotide sequence ID" value="NZ_JBHUIP010000005.1"/>
</dbReference>
<gene>
    <name evidence="1" type="ORF">ACFSM5_07480</name>
</gene>
<evidence type="ECO:0000313" key="1">
    <source>
        <dbReference type="EMBL" id="MFD2262725.1"/>
    </source>
</evidence>
<protein>
    <submittedName>
        <fullName evidence="1">Uncharacterized protein</fullName>
    </submittedName>
</protein>
<proteinExistence type="predicted"/>
<comment type="caution">
    <text evidence="1">The sequence shown here is derived from an EMBL/GenBank/DDBJ whole genome shotgun (WGS) entry which is preliminary data.</text>
</comment>
<dbReference type="EMBL" id="JBHUIP010000005">
    <property type="protein sequence ID" value="MFD2262725.1"/>
    <property type="molecule type" value="Genomic_DNA"/>
</dbReference>
<evidence type="ECO:0000313" key="2">
    <source>
        <dbReference type="Proteomes" id="UP001597295"/>
    </source>
</evidence>
<name>A0ABW5DQE3_9PROT</name>
<accession>A0ABW5DQE3</accession>
<organism evidence="1 2">
    <name type="scientific">Lacibacterium aquatile</name>
    <dbReference type="NCBI Taxonomy" id="1168082"/>
    <lineage>
        <taxon>Bacteria</taxon>
        <taxon>Pseudomonadati</taxon>
        <taxon>Pseudomonadota</taxon>
        <taxon>Alphaproteobacteria</taxon>
        <taxon>Rhodospirillales</taxon>
        <taxon>Rhodospirillaceae</taxon>
    </lineage>
</organism>